<keyword evidence="7" id="KW-0342">GTP-binding</keyword>
<evidence type="ECO:0000256" key="3">
    <source>
        <dbReference type="ARBA" id="ARBA00022618"/>
    </source>
</evidence>
<dbReference type="GO" id="GO:0046872">
    <property type="term" value="F:metal ion binding"/>
    <property type="evidence" value="ECO:0007669"/>
    <property type="project" value="UniProtKB-KW"/>
</dbReference>
<evidence type="ECO:0000256" key="5">
    <source>
        <dbReference type="ARBA" id="ARBA00022741"/>
    </source>
</evidence>
<evidence type="ECO:0000256" key="4">
    <source>
        <dbReference type="ARBA" id="ARBA00022723"/>
    </source>
</evidence>
<evidence type="ECO:0000256" key="1">
    <source>
        <dbReference type="ARBA" id="ARBA00001946"/>
    </source>
</evidence>
<comment type="similarity">
    <text evidence="2">Belongs to the TRAFAC class TrmE-Era-EngA-EngB-Septin-like GTPase superfamily. EngB GTPase family.</text>
</comment>
<comment type="cofactor">
    <cofactor evidence="1">
        <name>Mg(2+)</name>
        <dbReference type="ChEBI" id="CHEBI:18420"/>
    </cofactor>
</comment>
<evidence type="ECO:0000256" key="2">
    <source>
        <dbReference type="ARBA" id="ARBA00009638"/>
    </source>
</evidence>
<dbReference type="CDD" id="cd01876">
    <property type="entry name" value="YihA_EngB"/>
    <property type="match status" value="1"/>
</dbReference>
<name>A0A8J4ASC7_9CHLO</name>
<dbReference type="PANTHER" id="PTHR11649">
    <property type="entry name" value="MSS1/TRME-RELATED GTP-BINDING PROTEIN"/>
    <property type="match status" value="1"/>
</dbReference>
<organism evidence="11 12">
    <name type="scientific">Volvox africanus</name>
    <dbReference type="NCBI Taxonomy" id="51714"/>
    <lineage>
        <taxon>Eukaryota</taxon>
        <taxon>Viridiplantae</taxon>
        <taxon>Chlorophyta</taxon>
        <taxon>core chlorophytes</taxon>
        <taxon>Chlorophyceae</taxon>
        <taxon>CS clade</taxon>
        <taxon>Chlamydomonadales</taxon>
        <taxon>Volvocaceae</taxon>
        <taxon>Volvox</taxon>
    </lineage>
</organism>
<sequence>MSCLAKSYDAGISLSNTNSSSSIINLSLIVFMSRIPSNALLGSASSYAAGPWPRVQSSTFRLRRAFRLAASSSDMFKYIQLDLPPPLNSNVRKAEFIKSSTQIDDCPPDKLPEFALIGRSNVGKSSLINSLTRNDKLAKVSKEPGMTKLINHYLINDCWYLVDLPGYGFAKAGKSSREEWLTFTKNFFIKRENLVSVFLLIDSSVPPQEVDKDCANWLAECEVPFCIVFTKTDNRKKEMPANAQNIRAFKQLMSEEWEELPRCFETSSRTGAGRSELLGYVASLRELHLRST</sequence>
<evidence type="ECO:0000313" key="12">
    <source>
        <dbReference type="Proteomes" id="UP000747399"/>
    </source>
</evidence>
<evidence type="ECO:0000256" key="8">
    <source>
        <dbReference type="ARBA" id="ARBA00023210"/>
    </source>
</evidence>
<protein>
    <recommendedName>
        <fullName evidence="10">EngB-type G domain-containing protein</fullName>
    </recommendedName>
</protein>
<keyword evidence="6" id="KW-0460">Magnesium</keyword>
<keyword evidence="4" id="KW-0479">Metal-binding</keyword>
<accession>A0A8J4ASC7</accession>
<dbReference type="PANTHER" id="PTHR11649:SF13">
    <property type="entry name" value="ENGB-TYPE G DOMAIN-CONTAINING PROTEIN"/>
    <property type="match status" value="1"/>
</dbReference>
<feature type="domain" description="EngB-type G" evidence="10">
    <location>
        <begin position="110"/>
        <end position="287"/>
    </location>
</feature>
<dbReference type="InterPro" id="IPR027417">
    <property type="entry name" value="P-loop_NTPase"/>
</dbReference>
<dbReference type="InterPro" id="IPR019987">
    <property type="entry name" value="GTP-bd_ribosome_bio_YsxC"/>
</dbReference>
<dbReference type="InterPro" id="IPR030393">
    <property type="entry name" value="G_ENGB_dom"/>
</dbReference>
<dbReference type="EMBL" id="BNCO01000004">
    <property type="protein sequence ID" value="GIL46518.1"/>
    <property type="molecule type" value="Genomic_DNA"/>
</dbReference>
<evidence type="ECO:0000313" key="11">
    <source>
        <dbReference type="EMBL" id="GIL46518.1"/>
    </source>
</evidence>
<dbReference type="InterPro" id="IPR006073">
    <property type="entry name" value="GTP-bd"/>
</dbReference>
<comment type="caution">
    <text evidence="11">The sequence shown here is derived from an EMBL/GenBank/DDBJ whole genome shotgun (WGS) entry which is preliminary data.</text>
</comment>
<dbReference type="GO" id="GO:0005525">
    <property type="term" value="F:GTP binding"/>
    <property type="evidence" value="ECO:0007669"/>
    <property type="project" value="UniProtKB-KW"/>
</dbReference>
<dbReference type="HAMAP" id="MF_00321">
    <property type="entry name" value="GTPase_EngB"/>
    <property type="match status" value="1"/>
</dbReference>
<dbReference type="SUPFAM" id="SSF52540">
    <property type="entry name" value="P-loop containing nucleoside triphosphate hydrolases"/>
    <property type="match status" value="1"/>
</dbReference>
<dbReference type="GO" id="GO:0051301">
    <property type="term" value="P:cell division"/>
    <property type="evidence" value="ECO:0007669"/>
    <property type="project" value="UniProtKB-KW"/>
</dbReference>
<keyword evidence="5" id="KW-0547">Nucleotide-binding</keyword>
<gene>
    <name evidence="11" type="ORF">Vafri_3510</name>
</gene>
<keyword evidence="3" id="KW-0132">Cell division</keyword>
<keyword evidence="12" id="KW-1185">Reference proteome</keyword>
<dbReference type="Proteomes" id="UP000747399">
    <property type="component" value="Unassembled WGS sequence"/>
</dbReference>
<dbReference type="NCBIfam" id="TIGR03598">
    <property type="entry name" value="GTPase_YsxC"/>
    <property type="match status" value="1"/>
</dbReference>
<keyword evidence="9" id="KW-0131">Cell cycle</keyword>
<keyword evidence="8" id="KW-0717">Septation</keyword>
<dbReference type="Gene3D" id="3.40.50.300">
    <property type="entry name" value="P-loop containing nucleotide triphosphate hydrolases"/>
    <property type="match status" value="1"/>
</dbReference>
<evidence type="ECO:0000256" key="7">
    <source>
        <dbReference type="ARBA" id="ARBA00023134"/>
    </source>
</evidence>
<dbReference type="PROSITE" id="PS51706">
    <property type="entry name" value="G_ENGB"/>
    <property type="match status" value="1"/>
</dbReference>
<reference evidence="11" key="1">
    <citation type="journal article" date="2021" name="Proc. Natl. Acad. Sci. U.S.A.">
        <title>Three genomes in the algal genus Volvox reveal the fate of a haploid sex-determining region after a transition to homothallism.</title>
        <authorList>
            <person name="Yamamoto K."/>
            <person name="Hamaji T."/>
            <person name="Kawai-Toyooka H."/>
            <person name="Matsuzaki R."/>
            <person name="Takahashi F."/>
            <person name="Nishimura Y."/>
            <person name="Kawachi M."/>
            <person name="Noguchi H."/>
            <person name="Minakuchi Y."/>
            <person name="Umen J.G."/>
            <person name="Toyoda A."/>
            <person name="Nozaki H."/>
        </authorList>
    </citation>
    <scope>NUCLEOTIDE SEQUENCE</scope>
    <source>
        <strain evidence="11">NIES-3780</strain>
    </source>
</reference>
<dbReference type="Pfam" id="PF01926">
    <property type="entry name" value="MMR_HSR1"/>
    <property type="match status" value="1"/>
</dbReference>
<evidence type="ECO:0000256" key="6">
    <source>
        <dbReference type="ARBA" id="ARBA00022842"/>
    </source>
</evidence>
<dbReference type="AlphaFoldDB" id="A0A8J4ASC7"/>
<evidence type="ECO:0000259" key="10">
    <source>
        <dbReference type="PROSITE" id="PS51706"/>
    </source>
</evidence>
<evidence type="ECO:0000256" key="9">
    <source>
        <dbReference type="ARBA" id="ARBA00023306"/>
    </source>
</evidence>
<proteinExistence type="inferred from homology"/>